<evidence type="ECO:0000256" key="4">
    <source>
        <dbReference type="ARBA" id="ARBA00016090"/>
    </source>
</evidence>
<dbReference type="Pfam" id="PF13522">
    <property type="entry name" value="GATase_6"/>
    <property type="match status" value="1"/>
</dbReference>
<dbReference type="SUPFAM" id="SSF53697">
    <property type="entry name" value="SIS domain"/>
    <property type="match status" value="1"/>
</dbReference>
<dbReference type="PANTHER" id="PTHR10937">
    <property type="entry name" value="GLUCOSAMINE--FRUCTOSE-6-PHOSPHATE AMINOTRANSFERASE, ISOMERIZING"/>
    <property type="match status" value="1"/>
</dbReference>
<dbReference type="CDD" id="cd00714">
    <property type="entry name" value="GFAT"/>
    <property type="match status" value="1"/>
</dbReference>
<feature type="domain" description="SIS" evidence="11">
    <location>
        <begin position="284"/>
        <end position="426"/>
    </location>
</feature>
<dbReference type="NCBIfam" id="TIGR01135">
    <property type="entry name" value="glmS"/>
    <property type="match status" value="1"/>
</dbReference>
<evidence type="ECO:0000259" key="10">
    <source>
        <dbReference type="PROSITE" id="PS51278"/>
    </source>
</evidence>
<evidence type="ECO:0000256" key="1">
    <source>
        <dbReference type="ARBA" id="ARBA00001031"/>
    </source>
</evidence>
<dbReference type="FunFam" id="3.60.20.10:FF:000006">
    <property type="entry name" value="Glutamine--fructose-6-phosphate aminotransferase [isomerizing]"/>
    <property type="match status" value="1"/>
</dbReference>
<comment type="catalytic activity">
    <reaction evidence="1">
        <text>D-fructose 6-phosphate + L-glutamine = D-glucosamine 6-phosphate + L-glutamate</text>
        <dbReference type="Rhea" id="RHEA:13237"/>
        <dbReference type="ChEBI" id="CHEBI:29985"/>
        <dbReference type="ChEBI" id="CHEBI:58359"/>
        <dbReference type="ChEBI" id="CHEBI:58725"/>
        <dbReference type="ChEBI" id="CHEBI:61527"/>
        <dbReference type="EC" id="2.6.1.16"/>
    </reaction>
</comment>
<comment type="subcellular location">
    <subcellularLocation>
        <location evidence="2">Cytoplasm</location>
    </subcellularLocation>
</comment>
<dbReference type="GO" id="GO:0004360">
    <property type="term" value="F:glutamine-fructose-6-phosphate transaminase (isomerizing) activity"/>
    <property type="evidence" value="ECO:0007669"/>
    <property type="project" value="UniProtKB-EC"/>
</dbReference>
<dbReference type="HAMAP" id="MF_00164">
    <property type="entry name" value="GlmS"/>
    <property type="match status" value="1"/>
</dbReference>
<gene>
    <name evidence="12" type="ORF">MNBD_NITROSPIRAE02-367</name>
</gene>
<organism evidence="12">
    <name type="scientific">hydrothermal vent metagenome</name>
    <dbReference type="NCBI Taxonomy" id="652676"/>
    <lineage>
        <taxon>unclassified sequences</taxon>
        <taxon>metagenomes</taxon>
        <taxon>ecological metagenomes</taxon>
    </lineage>
</organism>
<dbReference type="NCBIfam" id="NF001484">
    <property type="entry name" value="PRK00331.1"/>
    <property type="match status" value="1"/>
</dbReference>
<dbReference type="InterPro" id="IPR029055">
    <property type="entry name" value="Ntn_hydrolases_N"/>
</dbReference>
<proteinExistence type="inferred from homology"/>
<dbReference type="EC" id="2.6.1.16" evidence="3"/>
<dbReference type="GO" id="GO:0006487">
    <property type="term" value="P:protein N-linked glycosylation"/>
    <property type="evidence" value="ECO:0007669"/>
    <property type="project" value="TreeGrafter"/>
</dbReference>
<dbReference type="PROSITE" id="PS51464">
    <property type="entry name" value="SIS"/>
    <property type="match status" value="2"/>
</dbReference>
<dbReference type="PROSITE" id="PS51278">
    <property type="entry name" value="GATASE_TYPE_2"/>
    <property type="match status" value="1"/>
</dbReference>
<keyword evidence="9" id="KW-0315">Glutamine amidotransferase</keyword>
<evidence type="ECO:0000256" key="6">
    <source>
        <dbReference type="ARBA" id="ARBA00022576"/>
    </source>
</evidence>
<sequence>MCGIVGYIGRRNSLPILVDGLKRLEYRGYDSAGIAFQNGKGIEIYKTKGKIKDLQKILPHPTPDAMVGLGHTRWATHGVPSSRNAHPHSADGIAVVHNGIIENYRNLRSHLIAEGHTFSSDTDTEVIPQMISSYLRKKLPVRDAIKETIAHLRGTFAIGIMNEAHPKTLFSIRKGSPLVIGIGDGEFFFASDVSALLPYTKRFIFMEDGQICTIGEEGIELRYLDSQEATPVEEQAVEIDWTPSMAEKEGYNHFMLKEIHEQPRAMMDTIREWTEDPERILDEFGLTVKRTIGLNKLQVVACGTSHHAALVGKYMIEDIARIPVDVEIASEFRYKSPIIEHDSLFISITQSGETADTLAAQREAKKRGARTLTICNVVGSTSAREADSVLYTRTGPEIGVASTKAFTAQIGALCLLSIALGIRTGRLTPGEAGTLRSQLLKIPAFMEKTLKMNSGIEELARTLIYSKTFLYLGRGINYPIALEGALKLKEISYIPAAGYPAGEMKHGPIALIEEGLPVVVVAPVDNLFEKTLSNIEEVKARGGRVIAITDEPAALRDKVDDLIAVPSTHSSLSPLVNVIPLQLLAYYIGMLRGCDVDQPRNLAKSVTVE</sequence>
<dbReference type="InterPro" id="IPR047084">
    <property type="entry name" value="GFAT_N"/>
</dbReference>
<feature type="domain" description="SIS" evidence="11">
    <location>
        <begin position="459"/>
        <end position="599"/>
    </location>
</feature>
<reference evidence="12" key="1">
    <citation type="submission" date="2018-06" db="EMBL/GenBank/DDBJ databases">
        <authorList>
            <person name="Zhirakovskaya E."/>
        </authorList>
    </citation>
    <scope>NUCLEOTIDE SEQUENCE</scope>
</reference>
<dbReference type="SUPFAM" id="SSF56235">
    <property type="entry name" value="N-terminal nucleophile aminohydrolases (Ntn hydrolases)"/>
    <property type="match status" value="1"/>
</dbReference>
<evidence type="ECO:0000256" key="7">
    <source>
        <dbReference type="ARBA" id="ARBA00022679"/>
    </source>
</evidence>
<dbReference type="Pfam" id="PF01380">
    <property type="entry name" value="SIS"/>
    <property type="match status" value="2"/>
</dbReference>
<accession>A0A3B1CP41</accession>
<dbReference type="GO" id="GO:0006047">
    <property type="term" value="P:UDP-N-acetylglucosamine metabolic process"/>
    <property type="evidence" value="ECO:0007669"/>
    <property type="project" value="TreeGrafter"/>
</dbReference>
<dbReference type="CDD" id="cd05009">
    <property type="entry name" value="SIS_GlmS_GlmD_2"/>
    <property type="match status" value="1"/>
</dbReference>
<evidence type="ECO:0000256" key="9">
    <source>
        <dbReference type="ARBA" id="ARBA00022962"/>
    </source>
</evidence>
<protein>
    <recommendedName>
        <fullName evidence="4">Glutamine--fructose-6-phosphate aminotransferase [isomerizing]</fullName>
        <ecNumber evidence="3">2.6.1.16</ecNumber>
    </recommendedName>
</protein>
<name>A0A3B1CP41_9ZZZZ</name>
<dbReference type="InterPro" id="IPR046348">
    <property type="entry name" value="SIS_dom_sf"/>
</dbReference>
<evidence type="ECO:0000256" key="5">
    <source>
        <dbReference type="ARBA" id="ARBA00022490"/>
    </source>
</evidence>
<evidence type="ECO:0000259" key="11">
    <source>
        <dbReference type="PROSITE" id="PS51464"/>
    </source>
</evidence>
<keyword evidence="7 12" id="KW-0808">Transferase</keyword>
<evidence type="ECO:0000313" key="12">
    <source>
        <dbReference type="EMBL" id="VAX30082.1"/>
    </source>
</evidence>
<keyword evidence="5" id="KW-0963">Cytoplasm</keyword>
<dbReference type="InterPro" id="IPR001347">
    <property type="entry name" value="SIS_dom"/>
</dbReference>
<feature type="domain" description="Glutamine amidotransferase type-2" evidence="10">
    <location>
        <begin position="2"/>
        <end position="217"/>
    </location>
</feature>
<dbReference type="GO" id="GO:0097367">
    <property type="term" value="F:carbohydrate derivative binding"/>
    <property type="evidence" value="ECO:0007669"/>
    <property type="project" value="InterPro"/>
</dbReference>
<dbReference type="EMBL" id="UOGH01000150">
    <property type="protein sequence ID" value="VAX30082.1"/>
    <property type="molecule type" value="Genomic_DNA"/>
</dbReference>
<dbReference type="Gene3D" id="3.60.20.10">
    <property type="entry name" value="Glutamine Phosphoribosylpyrophosphate, subunit 1, domain 1"/>
    <property type="match status" value="1"/>
</dbReference>
<evidence type="ECO:0000256" key="3">
    <source>
        <dbReference type="ARBA" id="ARBA00012916"/>
    </source>
</evidence>
<dbReference type="FunFam" id="3.40.50.10490:FF:000001">
    <property type="entry name" value="Glutamine--fructose-6-phosphate aminotransferase [isomerizing]"/>
    <property type="match status" value="1"/>
</dbReference>
<evidence type="ECO:0000256" key="8">
    <source>
        <dbReference type="ARBA" id="ARBA00022737"/>
    </source>
</evidence>
<dbReference type="Gene3D" id="3.40.50.10490">
    <property type="entry name" value="Glucose-6-phosphate isomerase like protein, domain 1"/>
    <property type="match status" value="2"/>
</dbReference>
<dbReference type="CDD" id="cd05008">
    <property type="entry name" value="SIS_GlmS_GlmD_1"/>
    <property type="match status" value="1"/>
</dbReference>
<dbReference type="GO" id="GO:0006002">
    <property type="term" value="P:fructose 6-phosphate metabolic process"/>
    <property type="evidence" value="ECO:0007669"/>
    <property type="project" value="TreeGrafter"/>
</dbReference>
<dbReference type="AlphaFoldDB" id="A0A3B1CP41"/>
<keyword evidence="6 12" id="KW-0032">Aminotransferase</keyword>
<evidence type="ECO:0000256" key="2">
    <source>
        <dbReference type="ARBA" id="ARBA00004496"/>
    </source>
</evidence>
<dbReference type="PANTHER" id="PTHR10937:SF0">
    <property type="entry name" value="GLUTAMINE--FRUCTOSE-6-PHOSPHATE TRANSAMINASE (ISOMERIZING)"/>
    <property type="match status" value="1"/>
</dbReference>
<dbReference type="InterPro" id="IPR035490">
    <property type="entry name" value="GlmS/FrlB_SIS"/>
</dbReference>
<dbReference type="InterPro" id="IPR017932">
    <property type="entry name" value="GATase_2_dom"/>
</dbReference>
<dbReference type="InterPro" id="IPR035466">
    <property type="entry name" value="GlmS/AgaS_SIS"/>
</dbReference>
<dbReference type="GO" id="GO:0005829">
    <property type="term" value="C:cytosol"/>
    <property type="evidence" value="ECO:0007669"/>
    <property type="project" value="TreeGrafter"/>
</dbReference>
<dbReference type="InterPro" id="IPR005855">
    <property type="entry name" value="GFAT"/>
</dbReference>
<keyword evidence="8" id="KW-0677">Repeat</keyword>